<comment type="caution">
    <text evidence="1">The sequence shown here is derived from an EMBL/GenBank/DDBJ whole genome shotgun (WGS) entry which is preliminary data.</text>
</comment>
<organism evidence="1">
    <name type="scientific">Desulfobacca acetoxidans</name>
    <dbReference type="NCBI Taxonomy" id="60893"/>
    <lineage>
        <taxon>Bacteria</taxon>
        <taxon>Pseudomonadati</taxon>
        <taxon>Thermodesulfobacteriota</taxon>
        <taxon>Desulfobaccia</taxon>
        <taxon>Desulfobaccales</taxon>
        <taxon>Desulfobaccaceae</taxon>
        <taxon>Desulfobacca</taxon>
    </lineage>
</organism>
<dbReference type="EMBL" id="DTHB01000050">
    <property type="protein sequence ID" value="HGB15192.1"/>
    <property type="molecule type" value="Genomic_DNA"/>
</dbReference>
<gene>
    <name evidence="1" type="ORF">ENV62_08170</name>
</gene>
<proteinExistence type="predicted"/>
<dbReference type="AlphaFoldDB" id="A0A7C3WNA1"/>
<reference evidence="1" key="1">
    <citation type="journal article" date="2020" name="mSystems">
        <title>Genome- and Community-Level Interaction Insights into Carbon Utilization and Element Cycling Functions of Hydrothermarchaeota in Hydrothermal Sediment.</title>
        <authorList>
            <person name="Zhou Z."/>
            <person name="Liu Y."/>
            <person name="Xu W."/>
            <person name="Pan J."/>
            <person name="Luo Z.H."/>
            <person name="Li M."/>
        </authorList>
    </citation>
    <scope>NUCLEOTIDE SEQUENCE [LARGE SCALE GENOMIC DNA]</scope>
    <source>
        <strain evidence="1">SpSt-776</strain>
    </source>
</reference>
<sequence>MTGSIRNFLASHNLLAVSANLQEPAINVEQALDTTMLVDLNTALVYRALKVANRDELTGKEEADRLYDLGGVVSGNLSFSRAQPQHFAFLLAYALGEVQTSRVGGSGFRHTIRPRAGEVDEARSNPSFTAAMRYGKQVLKQRFASCFLDQVRVEFAREGWAKIHGAVKGTGKVADNAQVEAVAAAYNAGSLTLATNGVEGASAAERLSNVQAVQVLNPATQEWDEVSYSGVSAGTPAVITITPPGGNAEITTYRVYYIPRESGWMVFPPRVEEPPLKVSQLTVKVGGRWNGAEFLGGRPLGAELHKLVWNFRNHLTPERTPGAGGDYANRAFRHGREQKLEIDRDFRDFLLAQHFKENDYLAIYLKAAGPEFEAGVNYQVELVFPKVAILAAPVRVAQRRVAEEVEFAILEDDTYGSVVAYVQNQVSGYAA</sequence>
<protein>
    <submittedName>
        <fullName evidence="1">Uncharacterized protein</fullName>
    </submittedName>
</protein>
<evidence type="ECO:0000313" key="1">
    <source>
        <dbReference type="EMBL" id="HGB15192.1"/>
    </source>
</evidence>
<accession>A0A7C3WNA1</accession>
<name>A0A7C3WNA1_9BACT</name>